<dbReference type="GO" id="GO:0004803">
    <property type="term" value="F:transposase activity"/>
    <property type="evidence" value="ECO:0007669"/>
    <property type="project" value="InterPro"/>
</dbReference>
<dbReference type="AlphaFoldDB" id="A0A2T6BGD4"/>
<keyword evidence="4" id="KW-0815">Transposition</keyword>
<evidence type="ECO:0000256" key="4">
    <source>
        <dbReference type="ARBA" id="ARBA00022578"/>
    </source>
</evidence>
<evidence type="ECO:0000259" key="8">
    <source>
        <dbReference type="PROSITE" id="PS00260"/>
    </source>
</evidence>
<dbReference type="InterPro" id="IPR047653">
    <property type="entry name" value="Tn3-like_transpos"/>
</dbReference>
<dbReference type="NCBIfam" id="NF033527">
    <property type="entry name" value="transpos_Tn3"/>
    <property type="match status" value="1"/>
</dbReference>
<keyword evidence="10" id="KW-1185">Reference proteome</keyword>
<dbReference type="EMBL" id="QBKR01000022">
    <property type="protein sequence ID" value="PTX55101.1"/>
    <property type="molecule type" value="Genomic_DNA"/>
</dbReference>
<comment type="subcellular location">
    <subcellularLocation>
        <location evidence="1">Secreted</location>
    </subcellularLocation>
</comment>
<evidence type="ECO:0000256" key="7">
    <source>
        <dbReference type="SAM" id="Coils"/>
    </source>
</evidence>
<keyword evidence="6" id="KW-0233">DNA recombination</keyword>
<dbReference type="GO" id="GO:0003677">
    <property type="term" value="F:DNA binding"/>
    <property type="evidence" value="ECO:0007669"/>
    <property type="project" value="UniProtKB-KW"/>
</dbReference>
<organism evidence="9 10">
    <name type="scientific">Melghirimyces profundicolus</name>
    <dbReference type="NCBI Taxonomy" id="1242148"/>
    <lineage>
        <taxon>Bacteria</taxon>
        <taxon>Bacillati</taxon>
        <taxon>Bacillota</taxon>
        <taxon>Bacilli</taxon>
        <taxon>Bacillales</taxon>
        <taxon>Thermoactinomycetaceae</taxon>
        <taxon>Melghirimyces</taxon>
    </lineage>
</organism>
<dbReference type="GO" id="GO:0005179">
    <property type="term" value="F:hormone activity"/>
    <property type="evidence" value="ECO:0007669"/>
    <property type="project" value="InterPro"/>
</dbReference>
<reference evidence="9 10" key="1">
    <citation type="submission" date="2018-04" db="EMBL/GenBank/DDBJ databases">
        <title>Genomic Encyclopedia of Archaeal and Bacterial Type Strains, Phase II (KMG-II): from individual species to whole genera.</title>
        <authorList>
            <person name="Goeker M."/>
        </authorList>
    </citation>
    <scope>NUCLEOTIDE SEQUENCE [LARGE SCALE GENOMIC DNA]</scope>
    <source>
        <strain evidence="9 10">DSM 45787</strain>
    </source>
</reference>
<dbReference type="Proteomes" id="UP000244240">
    <property type="component" value="Unassembled WGS sequence"/>
</dbReference>
<evidence type="ECO:0000313" key="10">
    <source>
        <dbReference type="Proteomes" id="UP000244240"/>
    </source>
</evidence>
<keyword evidence="3" id="KW-0964">Secreted</keyword>
<sequence>MKDFSREKRITLLLCLMHRGQAKTRDHLGTLFIKRMASLHKAGKEELERVREQHRERTESLVSTLTEVLQSLQDDPQDAEAGRLVKATLAAHGGISDLLNDCEAVASCHGNNYLPLILKFFRRNSHRSVLFRVIDALRLDSTSEDRRLIQALEFVKEHRNLRGDWLPDEVDLSFAPEAWQRIIRVKKRVGGYEIARRQLEVCVFSCLATELKTGDVCIQDSDDFADYREQLLSWEECSPLLPDYLDEMDFPESGREFIQHLQDWMNGTCQAVDRKYPDCGDVVVINEKGEPELKKVRAKDPTADQKHLEQLILERMPERSILDILCNVEHWVRWTRHFGPLSGSDPKLEKPTERYILNTFTYGCNLGPAQAARHMRGLVTPKMLSFVNQRHITAKKLDQAIKDVINEYYRFDLPQLWGSGKTAAADGTKYDIYEENLLAEYHIRYGGYGGIAYHHVSDNYIALFSHFIPCGVWEAVYIIEGLLKNESDIQPDTVHADTQGQSTPVFALAHLLGIKLMPRIRNLKHRTFFRPFEDVRYRHIDGLFTETIDWKLIETHWKDLLRVVLSIKAGKISSATLLRKLSNYSRKNRLYKAFRELGRVVRTVFLLEYISDLELRQQITATTNKAEAYNGFSKWLFFGGESVIADNDPEEQEKAIKYNDLVANAVIFQNVVDLTAALRELTKEGYGFDSESVAALSPYMTSHIKRFGDYIIDMDNAPEPPEPELIFPESLPLEVSV</sequence>
<evidence type="ECO:0000256" key="3">
    <source>
        <dbReference type="ARBA" id="ARBA00022525"/>
    </source>
</evidence>
<proteinExistence type="inferred from homology"/>
<evidence type="ECO:0000256" key="2">
    <source>
        <dbReference type="ARBA" id="ARBA00009402"/>
    </source>
</evidence>
<dbReference type="Pfam" id="PF01526">
    <property type="entry name" value="DDE_Tnp_Tn3"/>
    <property type="match status" value="1"/>
</dbReference>
<protein>
    <submittedName>
        <fullName evidence="9">TnpA family transposase</fullName>
    </submittedName>
</protein>
<comment type="similarity">
    <text evidence="2">Belongs to the transposase 7 family.</text>
</comment>
<evidence type="ECO:0000256" key="5">
    <source>
        <dbReference type="ARBA" id="ARBA00023125"/>
    </source>
</evidence>
<evidence type="ECO:0000256" key="6">
    <source>
        <dbReference type="ARBA" id="ARBA00023172"/>
    </source>
</evidence>
<name>A0A2T6BGD4_9BACL</name>
<feature type="coiled-coil region" evidence="7">
    <location>
        <begin position="44"/>
        <end position="75"/>
    </location>
</feature>
<feature type="domain" description="Glucagon / GIP / secretin / VIP family" evidence="8">
    <location>
        <begin position="539"/>
        <end position="561"/>
    </location>
</feature>
<gene>
    <name evidence="9" type="ORF">C8P63_12261</name>
</gene>
<dbReference type="GO" id="GO:0005576">
    <property type="term" value="C:extracellular region"/>
    <property type="evidence" value="ECO:0007669"/>
    <property type="project" value="UniProtKB-SubCell"/>
</dbReference>
<dbReference type="InterPro" id="IPR000532">
    <property type="entry name" value="Glucagon_GIP_secretin_VIP"/>
</dbReference>
<dbReference type="GO" id="GO:0006313">
    <property type="term" value="P:DNA transposition"/>
    <property type="evidence" value="ECO:0007669"/>
    <property type="project" value="InterPro"/>
</dbReference>
<keyword evidence="7" id="KW-0175">Coiled coil</keyword>
<dbReference type="InterPro" id="IPR002513">
    <property type="entry name" value="Tn3_Tnp_DDE_dom"/>
</dbReference>
<comment type="caution">
    <text evidence="9">The sequence shown here is derived from an EMBL/GenBank/DDBJ whole genome shotgun (WGS) entry which is preliminary data.</text>
</comment>
<evidence type="ECO:0000313" key="9">
    <source>
        <dbReference type="EMBL" id="PTX55101.1"/>
    </source>
</evidence>
<accession>A0A2T6BGD4</accession>
<dbReference type="PROSITE" id="PS00260">
    <property type="entry name" value="GLUCAGON"/>
    <property type="match status" value="1"/>
</dbReference>
<keyword evidence="5" id="KW-0238">DNA-binding</keyword>
<evidence type="ECO:0000256" key="1">
    <source>
        <dbReference type="ARBA" id="ARBA00004613"/>
    </source>
</evidence>